<protein>
    <submittedName>
        <fullName evidence="1">Uncharacterized protein</fullName>
    </submittedName>
</protein>
<sequence length="71" mass="8795">MGNVNKILKQEKTMIIEEIRKRMVEIGQELTEIEKKEAPKEEDEIQTDKLITEFTFAFFYYRFYWFGYRFL</sequence>
<gene>
    <name evidence="1" type="ORF">S01H4_42499</name>
</gene>
<name>X1D5A6_9ZZZZ</name>
<accession>X1D5A6</accession>
<dbReference type="AlphaFoldDB" id="X1D5A6"/>
<proteinExistence type="predicted"/>
<organism evidence="1">
    <name type="scientific">marine sediment metagenome</name>
    <dbReference type="NCBI Taxonomy" id="412755"/>
    <lineage>
        <taxon>unclassified sequences</taxon>
        <taxon>metagenomes</taxon>
        <taxon>ecological metagenomes</taxon>
    </lineage>
</organism>
<dbReference type="EMBL" id="BART01023344">
    <property type="protein sequence ID" value="GAG91646.1"/>
    <property type="molecule type" value="Genomic_DNA"/>
</dbReference>
<comment type="caution">
    <text evidence="1">The sequence shown here is derived from an EMBL/GenBank/DDBJ whole genome shotgun (WGS) entry which is preliminary data.</text>
</comment>
<reference evidence="1" key="1">
    <citation type="journal article" date="2014" name="Front. Microbiol.">
        <title>High frequency of phylogenetically diverse reductive dehalogenase-homologous genes in deep subseafloor sedimentary metagenomes.</title>
        <authorList>
            <person name="Kawai M."/>
            <person name="Futagami T."/>
            <person name="Toyoda A."/>
            <person name="Takaki Y."/>
            <person name="Nishi S."/>
            <person name="Hori S."/>
            <person name="Arai W."/>
            <person name="Tsubouchi T."/>
            <person name="Morono Y."/>
            <person name="Uchiyama I."/>
            <person name="Ito T."/>
            <person name="Fujiyama A."/>
            <person name="Inagaki F."/>
            <person name="Takami H."/>
        </authorList>
    </citation>
    <scope>NUCLEOTIDE SEQUENCE</scope>
    <source>
        <strain evidence="1">Expedition CK06-06</strain>
    </source>
</reference>
<evidence type="ECO:0000313" key="1">
    <source>
        <dbReference type="EMBL" id="GAG91646.1"/>
    </source>
</evidence>